<accession>A0A1H6FGE6</accession>
<reference evidence="2 3" key="1">
    <citation type="submission" date="2016-10" db="EMBL/GenBank/DDBJ databases">
        <authorList>
            <person name="de Groot N.N."/>
        </authorList>
    </citation>
    <scope>NUCLEOTIDE SEQUENCE [LARGE SCALE GENOMIC DNA]</scope>
    <source>
        <strain evidence="2">MBHS1</strain>
    </source>
</reference>
<dbReference type="EMBL" id="FMSV02000550">
    <property type="protein sequence ID" value="SEH08491.1"/>
    <property type="molecule type" value="Genomic_DNA"/>
</dbReference>
<organism evidence="2 3">
    <name type="scientific">Candidatus Venteria ishoeyi</name>
    <dbReference type="NCBI Taxonomy" id="1899563"/>
    <lineage>
        <taxon>Bacteria</taxon>
        <taxon>Pseudomonadati</taxon>
        <taxon>Pseudomonadota</taxon>
        <taxon>Gammaproteobacteria</taxon>
        <taxon>Thiotrichales</taxon>
        <taxon>Thiotrichaceae</taxon>
        <taxon>Venteria</taxon>
    </lineage>
</organism>
<evidence type="ECO:0000313" key="3">
    <source>
        <dbReference type="Proteomes" id="UP000236724"/>
    </source>
</evidence>
<evidence type="ECO:0000259" key="1">
    <source>
        <dbReference type="Pfam" id="PF04773"/>
    </source>
</evidence>
<gene>
    <name evidence="2" type="ORF">MBHS_04383</name>
</gene>
<proteinExistence type="predicted"/>
<keyword evidence="3" id="KW-1185">Reference proteome</keyword>
<dbReference type="InterPro" id="IPR006860">
    <property type="entry name" value="FecR"/>
</dbReference>
<evidence type="ECO:0000313" key="2">
    <source>
        <dbReference type="EMBL" id="SEH08491.1"/>
    </source>
</evidence>
<dbReference type="RefSeq" id="WP_103922034.1">
    <property type="nucleotide sequence ID" value="NZ_FMSV02000550.1"/>
</dbReference>
<name>A0A1H6FGE6_9GAMM</name>
<dbReference type="PROSITE" id="PS51318">
    <property type="entry name" value="TAT"/>
    <property type="match status" value="1"/>
</dbReference>
<dbReference type="Pfam" id="PF04773">
    <property type="entry name" value="FecR"/>
    <property type="match status" value="1"/>
</dbReference>
<protein>
    <recommendedName>
        <fullName evidence="1">FecR protein domain-containing protein</fullName>
    </recommendedName>
</protein>
<dbReference type="InterPro" id="IPR006311">
    <property type="entry name" value="TAT_signal"/>
</dbReference>
<dbReference type="OrthoDB" id="7028389at2"/>
<dbReference type="AlphaFoldDB" id="A0A1H6FGE6"/>
<dbReference type="Proteomes" id="UP000236724">
    <property type="component" value="Unassembled WGS sequence"/>
</dbReference>
<sequence>MCQSHSKPNRRDFLRLSLGISLVPMGLLGFSRLSFASNIAELEGVVTINRKPVTTESIVSIGDRIETKANSRIVFTINKDAYRLGPYSKMTVKANKAGTEVFLNLLSGSMLGVFSKGNKRIHTHSATIGIRGTGVFLEVKHESTYFCTCFGETELNSIVSEPNAKDATHQEIISSKHHSSRMITHAPVPEVSGSDMHGHTDAEIRQLAGLINLPLPSTFL</sequence>
<feature type="domain" description="FecR protein" evidence="1">
    <location>
        <begin position="63"/>
        <end position="142"/>
    </location>
</feature>